<accession>A0A380T978</accession>
<keyword evidence="4 5" id="KW-0472">Membrane</keyword>
<feature type="transmembrane region" description="Helical" evidence="5">
    <location>
        <begin position="154"/>
        <end position="173"/>
    </location>
</feature>
<feature type="transmembrane region" description="Helical" evidence="5">
    <location>
        <begin position="70"/>
        <end position="93"/>
    </location>
</feature>
<feature type="domain" description="EamA" evidence="6">
    <location>
        <begin position="39"/>
        <end position="169"/>
    </location>
</feature>
<organism evidence="7">
    <name type="scientific">metagenome</name>
    <dbReference type="NCBI Taxonomy" id="256318"/>
    <lineage>
        <taxon>unclassified sequences</taxon>
        <taxon>metagenomes</taxon>
    </lineage>
</organism>
<dbReference type="InterPro" id="IPR000620">
    <property type="entry name" value="EamA_dom"/>
</dbReference>
<evidence type="ECO:0000259" key="6">
    <source>
        <dbReference type="Pfam" id="PF00892"/>
    </source>
</evidence>
<name>A0A380T978_9ZZZZ</name>
<feature type="transmembrane region" description="Helical" evidence="5">
    <location>
        <begin position="105"/>
        <end position="123"/>
    </location>
</feature>
<evidence type="ECO:0000313" key="7">
    <source>
        <dbReference type="EMBL" id="SUS04247.1"/>
    </source>
</evidence>
<gene>
    <name evidence="7" type="ORF">DF3PB_1250006</name>
</gene>
<feature type="transmembrane region" description="Helical" evidence="5">
    <location>
        <begin position="40"/>
        <end position="58"/>
    </location>
</feature>
<evidence type="ECO:0000256" key="3">
    <source>
        <dbReference type="ARBA" id="ARBA00022989"/>
    </source>
</evidence>
<comment type="subcellular location">
    <subcellularLocation>
        <location evidence="1">Membrane</location>
        <topology evidence="1">Multi-pass membrane protein</topology>
    </subcellularLocation>
</comment>
<dbReference type="GO" id="GO:0016020">
    <property type="term" value="C:membrane"/>
    <property type="evidence" value="ECO:0007669"/>
    <property type="project" value="UniProtKB-SubCell"/>
</dbReference>
<feature type="domain" description="EamA" evidence="6">
    <location>
        <begin position="180"/>
        <end position="311"/>
    </location>
</feature>
<proteinExistence type="predicted"/>
<feature type="transmembrane region" description="Helical" evidence="5">
    <location>
        <begin position="241"/>
        <end position="262"/>
    </location>
</feature>
<feature type="transmembrane region" description="Helical" evidence="5">
    <location>
        <begin position="269"/>
        <end position="289"/>
    </location>
</feature>
<dbReference type="Pfam" id="PF00892">
    <property type="entry name" value="EamA"/>
    <property type="match status" value="2"/>
</dbReference>
<dbReference type="EMBL" id="UIDG01000030">
    <property type="protein sequence ID" value="SUS04247.1"/>
    <property type="molecule type" value="Genomic_DNA"/>
</dbReference>
<dbReference type="AlphaFoldDB" id="A0A380T978"/>
<evidence type="ECO:0000256" key="1">
    <source>
        <dbReference type="ARBA" id="ARBA00004141"/>
    </source>
</evidence>
<keyword evidence="2 5" id="KW-0812">Transmembrane</keyword>
<sequence>MRTPPIRRNSGPFPACELPLNPFETVQTAFRRLPATTQGAFLMVGASAGFSVMMLAVRQLSAELHPFVVAFWRNLMGLVFMLPWVLAVGPGVLRTGRFGMHALRSLMGLSAMLCLFTALSLMPLAEVTALTFTAPLFATVGAALILGERVRLRRWSATVIGFLGTLLILKPGAEMVQPSALVALTAAVFIAGAMLTIKSLSDSESPNAIVVIMGLLMTPASLVPAAFVWSWPAGGPMEGAWGWILLMGFSATIGQVCLTRAFKAADASAVIPFDFSRLVFIGGLGYWMFGEVPDVWTWLGGGIILAASVYIARREAQLARLAQADAARSNVTGGAAS</sequence>
<dbReference type="SUPFAM" id="SSF103481">
    <property type="entry name" value="Multidrug resistance efflux transporter EmrE"/>
    <property type="match status" value="2"/>
</dbReference>
<dbReference type="InterPro" id="IPR037185">
    <property type="entry name" value="EmrE-like"/>
</dbReference>
<dbReference type="PANTHER" id="PTHR22911">
    <property type="entry name" value="ACYL-MALONYL CONDENSING ENZYME-RELATED"/>
    <property type="match status" value="1"/>
</dbReference>
<dbReference type="PANTHER" id="PTHR22911:SF6">
    <property type="entry name" value="SOLUTE CARRIER FAMILY 35 MEMBER G1"/>
    <property type="match status" value="1"/>
</dbReference>
<evidence type="ECO:0000256" key="2">
    <source>
        <dbReference type="ARBA" id="ARBA00022692"/>
    </source>
</evidence>
<protein>
    <submittedName>
        <fullName evidence="7">Membrane protein</fullName>
    </submittedName>
</protein>
<evidence type="ECO:0000256" key="5">
    <source>
        <dbReference type="SAM" id="Phobius"/>
    </source>
</evidence>
<feature type="transmembrane region" description="Helical" evidence="5">
    <location>
        <begin position="129"/>
        <end position="147"/>
    </location>
</feature>
<feature type="transmembrane region" description="Helical" evidence="5">
    <location>
        <begin position="179"/>
        <end position="197"/>
    </location>
</feature>
<reference evidence="7" key="1">
    <citation type="submission" date="2018-07" db="EMBL/GenBank/DDBJ databases">
        <authorList>
            <person name="Quirk P.G."/>
            <person name="Krulwich T.A."/>
        </authorList>
    </citation>
    <scope>NUCLEOTIDE SEQUENCE</scope>
</reference>
<keyword evidence="3 5" id="KW-1133">Transmembrane helix</keyword>
<feature type="transmembrane region" description="Helical" evidence="5">
    <location>
        <begin position="295"/>
        <end position="312"/>
    </location>
</feature>
<evidence type="ECO:0000256" key="4">
    <source>
        <dbReference type="ARBA" id="ARBA00023136"/>
    </source>
</evidence>
<feature type="transmembrane region" description="Helical" evidence="5">
    <location>
        <begin position="209"/>
        <end position="229"/>
    </location>
</feature>